<dbReference type="Gene3D" id="3.30.710.10">
    <property type="entry name" value="Potassium Channel Kv1.1, Chain A"/>
    <property type="match status" value="1"/>
</dbReference>
<name>A0A7E4W537_PANRE</name>
<dbReference type="WBParaSite" id="Pan_g6446.t1">
    <property type="protein sequence ID" value="Pan_g6446.t1"/>
    <property type="gene ID" value="Pan_g6446"/>
</dbReference>
<dbReference type="CDD" id="cd14733">
    <property type="entry name" value="BACK"/>
    <property type="match status" value="1"/>
</dbReference>
<reference evidence="2" key="1">
    <citation type="journal article" date="2013" name="Genetics">
        <title>The draft genome and transcriptome of Panagrellus redivivus are shaped by the harsh demands of a free-living lifestyle.</title>
        <authorList>
            <person name="Srinivasan J."/>
            <person name="Dillman A.R."/>
            <person name="Macchietto M.G."/>
            <person name="Heikkinen L."/>
            <person name="Lakso M."/>
            <person name="Fracchia K.M."/>
            <person name="Antoshechkin I."/>
            <person name="Mortazavi A."/>
            <person name="Wong G."/>
            <person name="Sternberg P.W."/>
        </authorList>
    </citation>
    <scope>NUCLEOTIDE SEQUENCE [LARGE SCALE GENOMIC DNA]</scope>
    <source>
        <strain evidence="2">MT8872</strain>
    </source>
</reference>
<evidence type="ECO:0000313" key="3">
    <source>
        <dbReference type="WBParaSite" id="Pan_g6446.t1"/>
    </source>
</evidence>
<organism evidence="2 3">
    <name type="scientific">Panagrellus redivivus</name>
    <name type="common">Microworm</name>
    <dbReference type="NCBI Taxonomy" id="6233"/>
    <lineage>
        <taxon>Eukaryota</taxon>
        <taxon>Metazoa</taxon>
        <taxon>Ecdysozoa</taxon>
        <taxon>Nematoda</taxon>
        <taxon>Chromadorea</taxon>
        <taxon>Rhabditida</taxon>
        <taxon>Tylenchina</taxon>
        <taxon>Panagrolaimomorpha</taxon>
        <taxon>Panagrolaimoidea</taxon>
        <taxon>Panagrolaimidae</taxon>
        <taxon>Panagrellus</taxon>
    </lineage>
</organism>
<dbReference type="PANTHER" id="PTHR24413">
    <property type="entry name" value="SPECKLE-TYPE POZ PROTEIN"/>
    <property type="match status" value="1"/>
</dbReference>
<proteinExistence type="predicted"/>
<keyword evidence="2" id="KW-1185">Reference proteome</keyword>
<dbReference type="InterPro" id="IPR000210">
    <property type="entry name" value="BTB/POZ_dom"/>
</dbReference>
<dbReference type="SUPFAM" id="SSF54695">
    <property type="entry name" value="POZ domain"/>
    <property type="match status" value="1"/>
</dbReference>
<dbReference type="InterPro" id="IPR011333">
    <property type="entry name" value="SKP1/BTB/POZ_sf"/>
</dbReference>
<protein>
    <submittedName>
        <fullName evidence="3">BTB domain-containing protein</fullName>
    </submittedName>
</protein>
<evidence type="ECO:0000313" key="2">
    <source>
        <dbReference type="Proteomes" id="UP000492821"/>
    </source>
</evidence>
<evidence type="ECO:0000259" key="1">
    <source>
        <dbReference type="PROSITE" id="PS50097"/>
    </source>
</evidence>
<dbReference type="Proteomes" id="UP000492821">
    <property type="component" value="Unassembled WGS sequence"/>
</dbReference>
<dbReference type="SMART" id="SM00225">
    <property type="entry name" value="BTB"/>
    <property type="match status" value="1"/>
</dbReference>
<sequence length="307" mass="35003">MPENIVKDSIFVEFEAGLLNNFAPGEKLSTAKRIIENSNGNYWWVDYYPAGDKMYPNTLLCIFCVEKAVQTEYTYTLLNSALTGSNNYAFVKCKELSSGIFKHGMFKDTAVKNGKVIVEITARFTVIMLNAQKAPPMHFLLDSSKHCDPDVDIVVGEKQFKVHNGYITMISPVFYAMFDHDTKEARNNCIPIPDFDFDIVKNAIDFCYGNELPQLSIWKVVDVLRFADKYDIRGVTTILEGVLLDNLTVNTFSAIADYAWQFNKDNIQQKCVSFFNKNRAEISKLEEFVTLSPEIVMMYLKESILVD</sequence>
<feature type="domain" description="BTB" evidence="1">
    <location>
        <begin position="149"/>
        <end position="216"/>
    </location>
</feature>
<dbReference type="AlphaFoldDB" id="A0A7E4W537"/>
<accession>A0A7E4W537</accession>
<dbReference type="PROSITE" id="PS50097">
    <property type="entry name" value="BTB"/>
    <property type="match status" value="1"/>
</dbReference>
<dbReference type="Pfam" id="PF00651">
    <property type="entry name" value="BTB"/>
    <property type="match status" value="1"/>
</dbReference>
<reference evidence="3" key="2">
    <citation type="submission" date="2020-10" db="UniProtKB">
        <authorList>
            <consortium name="WormBaseParasite"/>
        </authorList>
    </citation>
    <scope>IDENTIFICATION</scope>
</reference>